<feature type="non-terminal residue" evidence="3">
    <location>
        <position position="540"/>
    </location>
</feature>
<dbReference type="EMBL" id="JAUJDW010000052">
    <property type="protein sequence ID" value="KAK0647271.1"/>
    <property type="molecule type" value="Genomic_DNA"/>
</dbReference>
<sequence>MASSWREGEFGKRPVRIANCSGYCGDPSIEMYKQATLGQVDFITGDYLAEINLAANATAYASGHHPGYEPSALNGLAAALDALAAHRIKVAINGGALNPRGLAQRVAALAHEKGHHDLRVAYVDGDDLREQIGRSAMPTTKEEAVGWLPHLDAAGEGEEEGGKEEAFAFLHGGDGKGVEEGGQPIVSANAYLGARGIVTAFRAGADIVIAGRVADASPVVAAAWYWWGWDDSAYDALAGALVAGHLIECSAYVSGGNFAGFNEAERYGGLDTFLEPGFPIAEVDGDGACVVTKHDGTGGVVDVETVRCQLLYELQGNVYLHSDVKAVLDGVEVKEVGKDRVRVSGIKGLPPPPTTKLAVFYKGGYECQILVNATGYGWREKCELFEKQVRRQMGEDLIRKLDILEFQRIGVPAENPWDQNSSTMYIRIVAQSRSEAALKKLAPAVNSISLRHFHGYHCSLDWRTASPKPYLAFYPALWPQSRLAETAHFVSPTTGETTSSHPAGHPPTYAPLGPRDTYDTASPIPSPSLLTSTTRTRLGD</sequence>
<gene>
    <name evidence="3" type="ORF">DIS24_g7914</name>
</gene>
<dbReference type="Pfam" id="PF07287">
    <property type="entry name" value="AtuA"/>
    <property type="match status" value="1"/>
</dbReference>
<feature type="domain" description="Acyclic terpene utilisation N-terminal" evidence="2">
    <location>
        <begin position="15"/>
        <end position="489"/>
    </location>
</feature>
<proteinExistence type="predicted"/>
<evidence type="ECO:0000313" key="4">
    <source>
        <dbReference type="Proteomes" id="UP001175001"/>
    </source>
</evidence>
<feature type="region of interest" description="Disordered" evidence="1">
    <location>
        <begin position="491"/>
        <end position="540"/>
    </location>
</feature>
<reference evidence="3" key="1">
    <citation type="submission" date="2023-06" db="EMBL/GenBank/DDBJ databases">
        <title>Multi-omics analyses reveal the molecular pathogenesis toolkit of Lasiodiplodia hormozganensis, a cross-kingdom pathogen.</title>
        <authorList>
            <person name="Felix C."/>
            <person name="Meneses R."/>
            <person name="Goncalves M.F.M."/>
            <person name="Tilleman L."/>
            <person name="Duarte A.S."/>
            <person name="Jorrin-Novo J.V."/>
            <person name="Van De Peer Y."/>
            <person name="Deforce D."/>
            <person name="Van Nieuwerburgh F."/>
            <person name="Esteves A.C."/>
            <person name="Alves A."/>
        </authorList>
    </citation>
    <scope>NUCLEOTIDE SEQUENCE</scope>
    <source>
        <strain evidence="3">CBS 339.90</strain>
    </source>
</reference>
<accession>A0AA40CQ83</accession>
<feature type="compositionally biased region" description="Polar residues" evidence="1">
    <location>
        <begin position="491"/>
        <end position="501"/>
    </location>
</feature>
<feature type="compositionally biased region" description="Low complexity" evidence="1">
    <location>
        <begin position="527"/>
        <end position="540"/>
    </location>
</feature>
<comment type="caution">
    <text evidence="3">The sequence shown here is derived from an EMBL/GenBank/DDBJ whole genome shotgun (WGS) entry which is preliminary data.</text>
</comment>
<name>A0AA40CQ83_9PEZI</name>
<protein>
    <recommendedName>
        <fullName evidence="2">Acyclic terpene utilisation N-terminal domain-containing protein</fullName>
    </recommendedName>
</protein>
<dbReference type="PANTHER" id="PTHR47585:SF1">
    <property type="entry name" value="DUF1446 DOMAIN-CONTAINING PROTEIN"/>
    <property type="match status" value="1"/>
</dbReference>
<dbReference type="Proteomes" id="UP001175001">
    <property type="component" value="Unassembled WGS sequence"/>
</dbReference>
<dbReference type="PANTHER" id="PTHR47585">
    <property type="match status" value="1"/>
</dbReference>
<evidence type="ECO:0000256" key="1">
    <source>
        <dbReference type="SAM" id="MobiDB-lite"/>
    </source>
</evidence>
<evidence type="ECO:0000313" key="3">
    <source>
        <dbReference type="EMBL" id="KAK0647271.1"/>
    </source>
</evidence>
<evidence type="ECO:0000259" key="2">
    <source>
        <dbReference type="Pfam" id="PF07287"/>
    </source>
</evidence>
<dbReference type="AlphaFoldDB" id="A0AA40CQ83"/>
<organism evidence="3 4">
    <name type="scientific">Lasiodiplodia hormozganensis</name>
    <dbReference type="NCBI Taxonomy" id="869390"/>
    <lineage>
        <taxon>Eukaryota</taxon>
        <taxon>Fungi</taxon>
        <taxon>Dikarya</taxon>
        <taxon>Ascomycota</taxon>
        <taxon>Pezizomycotina</taxon>
        <taxon>Dothideomycetes</taxon>
        <taxon>Dothideomycetes incertae sedis</taxon>
        <taxon>Botryosphaeriales</taxon>
        <taxon>Botryosphaeriaceae</taxon>
        <taxon>Lasiodiplodia</taxon>
    </lineage>
</organism>
<dbReference type="InterPro" id="IPR010839">
    <property type="entry name" value="AtuA_N"/>
</dbReference>
<keyword evidence="4" id="KW-1185">Reference proteome</keyword>